<dbReference type="PANTHER" id="PTHR38459">
    <property type="entry name" value="PROPHAGE BACTOPRENOL-LINKED GLUCOSE TRANSLOCASE HOMOLOG"/>
    <property type="match status" value="1"/>
</dbReference>
<feature type="domain" description="GtrA/DPMS transmembrane" evidence="7">
    <location>
        <begin position="15"/>
        <end position="130"/>
    </location>
</feature>
<sequence>MIIQLIKKYRSVISYLVFGGLTTLINIIVFALLNPIMNYQVANIIAWFLSVLFAYVTNKIWVFSSKTHGFTALIEEMSSFFFFRILSLIMDVFMMWLGISVLHANPVLTKIVDNVVVVVANYFFSKWYIFKLNN</sequence>
<dbReference type="InterPro" id="IPR007267">
    <property type="entry name" value="GtrA_DPMS_TM"/>
</dbReference>
<dbReference type="PANTHER" id="PTHR38459:SF5">
    <property type="entry name" value="CELL WALL TEICHOIC ACID GLYCOSYLATION PROTEIN GTCA"/>
    <property type="match status" value="1"/>
</dbReference>
<feature type="transmembrane region" description="Helical" evidence="6">
    <location>
        <begin position="111"/>
        <end position="130"/>
    </location>
</feature>
<keyword evidence="4 6" id="KW-1133">Transmembrane helix</keyword>
<dbReference type="Proteomes" id="UP001597104">
    <property type="component" value="Unassembled WGS sequence"/>
</dbReference>
<dbReference type="Pfam" id="PF04138">
    <property type="entry name" value="GtrA_DPMS_TM"/>
    <property type="match status" value="1"/>
</dbReference>
<comment type="subcellular location">
    <subcellularLocation>
        <location evidence="1">Membrane</location>
        <topology evidence="1">Multi-pass membrane protein</topology>
    </subcellularLocation>
</comment>
<evidence type="ECO:0000256" key="4">
    <source>
        <dbReference type="ARBA" id="ARBA00022989"/>
    </source>
</evidence>
<protein>
    <submittedName>
        <fullName evidence="8">GtrA family protein</fullName>
    </submittedName>
</protein>
<keyword evidence="9" id="KW-1185">Reference proteome</keyword>
<evidence type="ECO:0000259" key="7">
    <source>
        <dbReference type="Pfam" id="PF04138"/>
    </source>
</evidence>
<accession>A0ABW3EE62</accession>
<dbReference type="EMBL" id="JBHTIO010000038">
    <property type="protein sequence ID" value="MFD0897645.1"/>
    <property type="molecule type" value="Genomic_DNA"/>
</dbReference>
<feature type="transmembrane region" description="Helical" evidence="6">
    <location>
        <begin position="12"/>
        <end position="33"/>
    </location>
</feature>
<evidence type="ECO:0000313" key="9">
    <source>
        <dbReference type="Proteomes" id="UP001597104"/>
    </source>
</evidence>
<feature type="transmembrane region" description="Helical" evidence="6">
    <location>
        <begin position="79"/>
        <end position="99"/>
    </location>
</feature>
<evidence type="ECO:0000256" key="1">
    <source>
        <dbReference type="ARBA" id="ARBA00004141"/>
    </source>
</evidence>
<evidence type="ECO:0000256" key="3">
    <source>
        <dbReference type="ARBA" id="ARBA00022692"/>
    </source>
</evidence>
<name>A0ABW3EE62_9LACO</name>
<keyword evidence="3 6" id="KW-0812">Transmembrane</keyword>
<gene>
    <name evidence="8" type="ORF">ACFQZ7_07815</name>
</gene>
<reference evidence="9" key="1">
    <citation type="journal article" date="2019" name="Int. J. Syst. Evol. Microbiol.">
        <title>The Global Catalogue of Microorganisms (GCM) 10K type strain sequencing project: providing services to taxonomists for standard genome sequencing and annotation.</title>
        <authorList>
            <consortium name="The Broad Institute Genomics Platform"/>
            <consortium name="The Broad Institute Genome Sequencing Center for Infectious Disease"/>
            <person name="Wu L."/>
            <person name="Ma J."/>
        </authorList>
    </citation>
    <scope>NUCLEOTIDE SEQUENCE [LARGE SCALE GENOMIC DNA]</scope>
    <source>
        <strain evidence="9">CCM 8925</strain>
    </source>
</reference>
<evidence type="ECO:0000256" key="6">
    <source>
        <dbReference type="SAM" id="Phobius"/>
    </source>
</evidence>
<dbReference type="InterPro" id="IPR051401">
    <property type="entry name" value="GtrA_CellWall_Glycosyl"/>
</dbReference>
<proteinExistence type="inferred from homology"/>
<organism evidence="8 9">
    <name type="scientific">Loigolactobacillus binensis</name>
    <dbReference type="NCBI Taxonomy" id="2559922"/>
    <lineage>
        <taxon>Bacteria</taxon>
        <taxon>Bacillati</taxon>
        <taxon>Bacillota</taxon>
        <taxon>Bacilli</taxon>
        <taxon>Lactobacillales</taxon>
        <taxon>Lactobacillaceae</taxon>
        <taxon>Loigolactobacillus</taxon>
    </lineage>
</organism>
<comment type="similarity">
    <text evidence="2">Belongs to the GtrA family.</text>
</comment>
<dbReference type="RefSeq" id="WP_171001863.1">
    <property type="nucleotide sequence ID" value="NZ_BJDN01000014.1"/>
</dbReference>
<comment type="caution">
    <text evidence="8">The sequence shown here is derived from an EMBL/GenBank/DDBJ whole genome shotgun (WGS) entry which is preliminary data.</text>
</comment>
<evidence type="ECO:0000256" key="5">
    <source>
        <dbReference type="ARBA" id="ARBA00023136"/>
    </source>
</evidence>
<evidence type="ECO:0000313" key="8">
    <source>
        <dbReference type="EMBL" id="MFD0897645.1"/>
    </source>
</evidence>
<feature type="transmembrane region" description="Helical" evidence="6">
    <location>
        <begin position="39"/>
        <end position="58"/>
    </location>
</feature>
<evidence type="ECO:0000256" key="2">
    <source>
        <dbReference type="ARBA" id="ARBA00009399"/>
    </source>
</evidence>
<keyword evidence="5 6" id="KW-0472">Membrane</keyword>